<evidence type="ECO:0000313" key="1">
    <source>
        <dbReference type="EMBL" id="RFC68758.1"/>
    </source>
</evidence>
<accession>A0A371XHQ1</accession>
<dbReference type="Proteomes" id="UP000262379">
    <property type="component" value="Unassembled WGS sequence"/>
</dbReference>
<evidence type="ECO:0000313" key="2">
    <source>
        <dbReference type="Proteomes" id="UP000262379"/>
    </source>
</evidence>
<keyword evidence="2" id="KW-1185">Reference proteome</keyword>
<dbReference type="InterPro" id="IPR053745">
    <property type="entry name" value="Viral_Tail_Comp_sf"/>
</dbReference>
<gene>
    <name evidence="1" type="ORF">DY251_03735</name>
</gene>
<comment type="caution">
    <text evidence="1">The sequence shown here is derived from an EMBL/GenBank/DDBJ whole genome shotgun (WGS) entry which is preliminary data.</text>
</comment>
<dbReference type="AlphaFoldDB" id="A0A371XHQ1"/>
<sequence>MASAAIELQKAVFALLQGDATLTTMLGGAKVFDHTKSDVAFPYVTFGRTSFYDWSTGTEIGTEHLFTLHVWSKAKGKQETLDIMQRLETLLHDKPLAMSGFRLVNLRQEFAETRFDEDQSVYHGLIRFRAVVEAG</sequence>
<dbReference type="InterPro" id="IPR021508">
    <property type="entry name" value="Gp17-like"/>
</dbReference>
<dbReference type="Gene3D" id="3.30.2000.30">
    <property type="match status" value="1"/>
</dbReference>
<dbReference type="Pfam" id="PF11367">
    <property type="entry name" value="Tail_completion_gp17"/>
    <property type="match status" value="1"/>
</dbReference>
<organism evidence="1 2">
    <name type="scientific">Mesorhizobium denitrificans</name>
    <dbReference type="NCBI Taxonomy" id="2294114"/>
    <lineage>
        <taxon>Bacteria</taxon>
        <taxon>Pseudomonadati</taxon>
        <taxon>Pseudomonadota</taxon>
        <taxon>Alphaproteobacteria</taxon>
        <taxon>Hyphomicrobiales</taxon>
        <taxon>Phyllobacteriaceae</taxon>
        <taxon>Mesorhizobium</taxon>
    </lineage>
</organism>
<dbReference type="RefSeq" id="WP_116622526.1">
    <property type="nucleotide sequence ID" value="NZ_QURN01000003.1"/>
</dbReference>
<protein>
    <submittedName>
        <fullName evidence="1">DUF3168 domain-containing protein</fullName>
    </submittedName>
</protein>
<name>A0A371XHQ1_9HYPH</name>
<proteinExistence type="predicted"/>
<dbReference type="EMBL" id="QURN01000003">
    <property type="protein sequence ID" value="RFC68758.1"/>
    <property type="molecule type" value="Genomic_DNA"/>
</dbReference>
<reference evidence="2" key="1">
    <citation type="submission" date="2018-08" db="EMBL/GenBank/DDBJ databases">
        <authorList>
            <person name="Im W.T."/>
        </authorList>
    </citation>
    <scope>NUCLEOTIDE SEQUENCE [LARGE SCALE GENOMIC DNA]</scope>
    <source>
        <strain evidence="2">LA-28</strain>
    </source>
</reference>